<evidence type="ECO:0000313" key="2">
    <source>
        <dbReference type="Proteomes" id="UP001446871"/>
    </source>
</evidence>
<dbReference type="EMBL" id="JAQQWM010000006">
    <property type="protein sequence ID" value="KAK8060862.1"/>
    <property type="molecule type" value="Genomic_DNA"/>
</dbReference>
<accession>A0ABR1UQ89</accession>
<keyword evidence="2" id="KW-1185">Reference proteome</keyword>
<reference evidence="1 2" key="1">
    <citation type="submission" date="2023-01" db="EMBL/GenBank/DDBJ databases">
        <title>Analysis of 21 Apiospora genomes using comparative genomics revels a genus with tremendous synthesis potential of carbohydrate active enzymes and secondary metabolites.</title>
        <authorList>
            <person name="Sorensen T."/>
        </authorList>
    </citation>
    <scope>NUCLEOTIDE SEQUENCE [LARGE SCALE GENOMIC DNA]</scope>
    <source>
        <strain evidence="1 2">CBS 83171</strain>
    </source>
</reference>
<sequence>MSSKPQTPASQQARNIARAVTNLHCSPTTLTAHLAHTGQTPERAFLDPNGNWFEIDSVARPVRERNCTFRVVETIPAKAPSQSRRIVVAFSSGQHQPGKSYWLKEKIWQETVDLPACWAGIGTRTMATNGASMNHGKDVSNFLAYLLFWLLGIEAQVFRLTIIHHAAIQKKIYPGLPGWE</sequence>
<gene>
    <name evidence="1" type="ORF">PG996_010792</name>
</gene>
<name>A0ABR1UQ89_9PEZI</name>
<proteinExistence type="predicted"/>
<dbReference type="Proteomes" id="UP001446871">
    <property type="component" value="Unassembled WGS sequence"/>
</dbReference>
<protein>
    <submittedName>
        <fullName evidence="1">Uncharacterized protein</fullName>
    </submittedName>
</protein>
<comment type="caution">
    <text evidence="1">The sequence shown here is derived from an EMBL/GenBank/DDBJ whole genome shotgun (WGS) entry which is preliminary data.</text>
</comment>
<evidence type="ECO:0000313" key="1">
    <source>
        <dbReference type="EMBL" id="KAK8060862.1"/>
    </source>
</evidence>
<organism evidence="1 2">
    <name type="scientific">Apiospora saccharicola</name>
    <dbReference type="NCBI Taxonomy" id="335842"/>
    <lineage>
        <taxon>Eukaryota</taxon>
        <taxon>Fungi</taxon>
        <taxon>Dikarya</taxon>
        <taxon>Ascomycota</taxon>
        <taxon>Pezizomycotina</taxon>
        <taxon>Sordariomycetes</taxon>
        <taxon>Xylariomycetidae</taxon>
        <taxon>Amphisphaeriales</taxon>
        <taxon>Apiosporaceae</taxon>
        <taxon>Apiospora</taxon>
    </lineage>
</organism>